<feature type="chain" id="PRO_5040964444" evidence="2">
    <location>
        <begin position="31"/>
        <end position="1177"/>
    </location>
</feature>
<dbReference type="SMART" id="SM00287">
    <property type="entry name" value="SH3b"/>
    <property type="match status" value="8"/>
</dbReference>
<protein>
    <submittedName>
        <fullName evidence="5">N-acetylglucosaminidase</fullName>
    </submittedName>
</protein>
<dbReference type="Gene3D" id="2.30.30.40">
    <property type="entry name" value="SH3 Domains"/>
    <property type="match status" value="1"/>
</dbReference>
<feature type="domain" description="SH3b" evidence="4">
    <location>
        <begin position="237"/>
        <end position="301"/>
    </location>
</feature>
<evidence type="ECO:0000256" key="2">
    <source>
        <dbReference type="SAM" id="SignalP"/>
    </source>
</evidence>
<feature type="domain" description="SH3b" evidence="4">
    <location>
        <begin position="925"/>
        <end position="994"/>
    </location>
</feature>
<feature type="compositionally biased region" description="Basic and acidic residues" evidence="1">
    <location>
        <begin position="209"/>
        <end position="221"/>
    </location>
</feature>
<evidence type="ECO:0000313" key="6">
    <source>
        <dbReference type="Proteomes" id="UP001145050"/>
    </source>
</evidence>
<evidence type="ECO:0000259" key="4">
    <source>
        <dbReference type="SMART" id="SM00287"/>
    </source>
</evidence>
<dbReference type="Proteomes" id="UP001145050">
    <property type="component" value="Unassembled WGS sequence"/>
</dbReference>
<feature type="region of interest" description="Disordered" evidence="1">
    <location>
        <begin position="169"/>
        <end position="221"/>
    </location>
</feature>
<feature type="domain" description="SH3b" evidence="4">
    <location>
        <begin position="523"/>
        <end position="588"/>
    </location>
</feature>
<dbReference type="RefSeq" id="WP_272435201.1">
    <property type="nucleotide sequence ID" value="NZ_JAMQKB010000001.1"/>
</dbReference>
<feature type="domain" description="SH3b" evidence="4">
    <location>
        <begin position="438"/>
        <end position="520"/>
    </location>
</feature>
<feature type="domain" description="SH3b" evidence="4">
    <location>
        <begin position="601"/>
        <end position="663"/>
    </location>
</feature>
<dbReference type="AlphaFoldDB" id="A0A9X3WNZ8"/>
<comment type="caution">
    <text evidence="5">The sequence shown here is derived from an EMBL/GenBank/DDBJ whole genome shotgun (WGS) entry which is preliminary data.</text>
</comment>
<name>A0A9X3WNZ8_9BACI</name>
<keyword evidence="2" id="KW-0732">Signal</keyword>
<dbReference type="Gene3D" id="1.10.530.10">
    <property type="match status" value="1"/>
</dbReference>
<dbReference type="Pfam" id="PF01832">
    <property type="entry name" value="Glucosaminidase"/>
    <property type="match status" value="1"/>
</dbReference>
<feature type="domain" description="SH3b" evidence="4">
    <location>
        <begin position="849"/>
        <end position="923"/>
    </location>
</feature>
<accession>A0A9X3WNZ8</accession>
<dbReference type="GO" id="GO:0004040">
    <property type="term" value="F:amidase activity"/>
    <property type="evidence" value="ECO:0007669"/>
    <property type="project" value="InterPro"/>
</dbReference>
<evidence type="ECO:0000256" key="1">
    <source>
        <dbReference type="SAM" id="MobiDB-lite"/>
    </source>
</evidence>
<dbReference type="InterPro" id="IPR003646">
    <property type="entry name" value="SH3-like_bac-type"/>
</dbReference>
<organism evidence="5 6">
    <name type="scientific">Terrihalobacillus insolitus</name>
    <dbReference type="NCBI Taxonomy" id="2950438"/>
    <lineage>
        <taxon>Bacteria</taxon>
        <taxon>Bacillati</taxon>
        <taxon>Bacillota</taxon>
        <taxon>Bacilli</taxon>
        <taxon>Bacillales</taxon>
        <taxon>Bacillaceae</taxon>
        <taxon>Terrihalobacillus</taxon>
    </lineage>
</organism>
<feature type="compositionally biased region" description="Polar residues" evidence="1">
    <location>
        <begin position="169"/>
        <end position="180"/>
    </location>
</feature>
<feature type="signal peptide" evidence="2">
    <location>
        <begin position="1"/>
        <end position="30"/>
    </location>
</feature>
<sequence>MTRIRQKSFRLFMVALMIFSILPAPMYVMAETADNQVDSKPVLYQTSKEITVDGNIVIQPDTYLYGVEKQETPGKVYVQFGKEKIELNKENLINVEVTEETPQYQEYNDGENMDVTVDVNQGLYAKQPDDATRITFQQTTTYPVVQDAQGNNVFNIGNVAFYLQENSAELSGDDNNTSSEDSQKTDIPNDAKKEEESSVPTEEEQVSTPKKEEDTTEVNEKEAIIETQAVSNPWKTSTSKYFQVNEENLAVYDNSTGSNVEVGQLKKGQVYPRISSYGPNWHKIQYGNIEGFVYAPATSPVNGSQLKNENTTYSNQSKTFKALADAVVYDNTSGDLVDFGVIEKGENYPIVSDYGNWWRVILSDRVGYVNKDSAKLNFSPSDDYFQVTSDYVAVYDNRSGDLVKVGELTKGQVYPRISSYGPSWQKIQFGNIYGYVNADNTKIASGNNLRNENTGYSNQARTFTPNYNVPVYDNSSGELVQFGQLKAGRAYPIASDYGNWWRVIFSDRVGYVSKDTVRNNFVPGDKYFRVLRENLPIYDNRSGKLVEVAQLTKGQVYPRISSYGSNWQKIQYGNISGYVYANDTESANGSSLENVRSNFNTQERSIIPINDVPVYDNSSGKLVQFATLKQGKAYPKVADYGNWWRVVIAGREGYVQKEDVRQSFLPGDKYFRVVKDGLPVYDNRGGSLNQVGELRKGQTYPIVSNYGNWWRIQFGEYYGYVNKSDTEYGVKSSIRNLNGAYENSDKIKVVANKNAEIFDNSSGKLIPFGELEEGTIYPIAFDYGNWWGVIYGGRIGYISKNSADRYGITETDYDLTLDEAINIQMKSTPQTDKYRNEPAYVSSSTVEVYDGGYINTSDVNLRTSTDLNSKSNIYATVGYGKQIVILDDSVQGDEFSGSTNWFKIGIENDSKVLYVHSSLAKKTGSRVAKAVKTTNVFSKMSLNSNVYGTEKTGEFLTVLDEGSNWHRVDYGSWRNPTSSDVSYYMNPANFVNDEKQRFQFLDLSYTDNVTLEAALRTLLSGQGVLDGKEKVFMDAGIEFGVNPIYLISHALLETAKGTSQLAKGIEKNGTKVYNMYGIGANDNCAIKCGTQRAYDEEWFSVDAAIIGGAGFIGKGYIQSGQNTLYKMRWDPEQMVKGSPDHQYATDIGWAYKQVNNIYNTYQKIEWITPAFNIPVYK</sequence>
<dbReference type="InterPro" id="IPR002901">
    <property type="entry name" value="MGlyc_endo_b_GlcNAc-like_dom"/>
</dbReference>
<gene>
    <name evidence="5" type="ORF">NC797_03170</name>
</gene>
<dbReference type="PANTHER" id="PTHR34408">
    <property type="entry name" value="FAMILY PROTEIN, PUTATIVE-RELATED"/>
    <property type="match status" value="1"/>
</dbReference>
<reference evidence="5" key="1">
    <citation type="submission" date="2022-06" db="EMBL/GenBank/DDBJ databases">
        <title>Aquibacillus sp. a new bacterium isolated from soil saline samples.</title>
        <authorList>
            <person name="Galisteo C."/>
            <person name="De La Haba R."/>
            <person name="Sanchez-Porro C."/>
            <person name="Ventosa A."/>
        </authorList>
    </citation>
    <scope>NUCLEOTIDE SEQUENCE</scope>
    <source>
        <strain evidence="5">3ASR75-11</strain>
    </source>
</reference>
<dbReference type="PANTHER" id="PTHR34408:SF1">
    <property type="entry name" value="GLYCOSYL HYDROLASE FAMILY 19 DOMAIN-CONTAINING PROTEIN HI_1415"/>
    <property type="match status" value="1"/>
</dbReference>
<feature type="compositionally biased region" description="Basic and acidic residues" evidence="1">
    <location>
        <begin position="181"/>
        <end position="196"/>
    </location>
</feature>
<dbReference type="SMART" id="SM00047">
    <property type="entry name" value="LYZ2"/>
    <property type="match status" value="1"/>
</dbReference>
<evidence type="ECO:0000259" key="3">
    <source>
        <dbReference type="SMART" id="SM00047"/>
    </source>
</evidence>
<keyword evidence="6" id="KW-1185">Reference proteome</keyword>
<feature type="domain" description="SH3b" evidence="4">
    <location>
        <begin position="669"/>
        <end position="730"/>
    </location>
</feature>
<feature type="domain" description="SH3b" evidence="4">
    <location>
        <begin position="315"/>
        <end position="377"/>
    </location>
</feature>
<proteinExistence type="predicted"/>
<evidence type="ECO:0000313" key="5">
    <source>
        <dbReference type="EMBL" id="MDC3423507.1"/>
    </source>
</evidence>
<dbReference type="InterPro" id="IPR052354">
    <property type="entry name" value="Cell_Wall_Dynamics_Protein"/>
</dbReference>
<feature type="domain" description="Mannosyl-glycoprotein endo-beta-N-acetylglucosamidase-like" evidence="3">
    <location>
        <begin position="1017"/>
        <end position="1172"/>
    </location>
</feature>
<dbReference type="EMBL" id="JAMQKB010000001">
    <property type="protein sequence ID" value="MDC3423507.1"/>
    <property type="molecule type" value="Genomic_DNA"/>
</dbReference>